<keyword evidence="2" id="KW-0812">Transmembrane</keyword>
<dbReference type="PANTHER" id="PTHR39614">
    <property type="entry name" value="INTEGRAL MEMBRANE PROTEIN"/>
    <property type="match status" value="1"/>
</dbReference>
<keyword evidence="5" id="KW-1185">Reference proteome</keyword>
<feature type="domain" description="Rhodopsin" evidence="3">
    <location>
        <begin position="41"/>
        <end position="275"/>
    </location>
</feature>
<dbReference type="AlphaFoldDB" id="A0A6G1J936"/>
<proteinExistence type="predicted"/>
<protein>
    <recommendedName>
        <fullName evidence="3">Rhodopsin domain-containing protein</fullName>
    </recommendedName>
</protein>
<evidence type="ECO:0000256" key="1">
    <source>
        <dbReference type="SAM" id="MobiDB-lite"/>
    </source>
</evidence>
<dbReference type="PANTHER" id="PTHR39614:SF2">
    <property type="entry name" value="INTEGRAL MEMBRANE PROTEIN"/>
    <property type="match status" value="1"/>
</dbReference>
<feature type="compositionally biased region" description="Basic and acidic residues" evidence="1">
    <location>
        <begin position="367"/>
        <end position="379"/>
    </location>
</feature>
<feature type="transmembrane region" description="Helical" evidence="2">
    <location>
        <begin position="133"/>
        <end position="153"/>
    </location>
</feature>
<feature type="transmembrane region" description="Helical" evidence="2">
    <location>
        <begin position="98"/>
        <end position="121"/>
    </location>
</feature>
<reference evidence="4" key="1">
    <citation type="journal article" date="2020" name="Stud. Mycol.">
        <title>101 Dothideomycetes genomes: a test case for predicting lifestyles and emergence of pathogens.</title>
        <authorList>
            <person name="Haridas S."/>
            <person name="Albert R."/>
            <person name="Binder M."/>
            <person name="Bloem J."/>
            <person name="Labutti K."/>
            <person name="Salamov A."/>
            <person name="Andreopoulos B."/>
            <person name="Baker S."/>
            <person name="Barry K."/>
            <person name="Bills G."/>
            <person name="Bluhm B."/>
            <person name="Cannon C."/>
            <person name="Castanera R."/>
            <person name="Culley D."/>
            <person name="Daum C."/>
            <person name="Ezra D."/>
            <person name="Gonzalez J."/>
            <person name="Henrissat B."/>
            <person name="Kuo A."/>
            <person name="Liang C."/>
            <person name="Lipzen A."/>
            <person name="Lutzoni F."/>
            <person name="Magnuson J."/>
            <person name="Mondo S."/>
            <person name="Nolan M."/>
            <person name="Ohm R."/>
            <person name="Pangilinan J."/>
            <person name="Park H.-J."/>
            <person name="Ramirez L."/>
            <person name="Alfaro M."/>
            <person name="Sun H."/>
            <person name="Tritt A."/>
            <person name="Yoshinaga Y."/>
            <person name="Zwiers L.-H."/>
            <person name="Turgeon B."/>
            <person name="Goodwin S."/>
            <person name="Spatafora J."/>
            <person name="Crous P."/>
            <person name="Grigoriev I."/>
        </authorList>
    </citation>
    <scope>NUCLEOTIDE SEQUENCE</scope>
    <source>
        <strain evidence="4">CBS 122367</strain>
    </source>
</reference>
<sequence length="402" mass="44079">MSDSVEIAPTEEVARHIGNVDGLRLTIGICLCFTLCFAFLRLYIRWRNYGLDDLVVLISTGFASAFFGCGFVSTQAGLGLPTDDLAPQPSTARLNQAILGSNITWILSLCLSKAAIVLTLVRTTKTRSHRICQHLTLGAIVVQCIASIAIITASCKASDNFLWDFQSNTGNCPAQPTRWRVITWLDIATEIMCLALPIQLIWNLQMAMKTKSIVAIVFWIRAPTIAFTVIRDTTTHRLTSTSDALLTSALIVVWQAIELSYSLAAVTIAALKSFAEKLNTGFGHGELVRVHGTSQSYKLSTLSANSNTVHSKGIDTAITSMDNEESVSSKVRAPERSLKLRPEFLRNSATITSHGARVVSSQGNTKQAREDVGESSEDEHVILHERHYSVRYDEAPSYPPSY</sequence>
<dbReference type="EMBL" id="MU005576">
    <property type="protein sequence ID" value="KAF2686928.1"/>
    <property type="molecule type" value="Genomic_DNA"/>
</dbReference>
<accession>A0A6G1J936</accession>
<evidence type="ECO:0000313" key="4">
    <source>
        <dbReference type="EMBL" id="KAF2686928.1"/>
    </source>
</evidence>
<evidence type="ECO:0000313" key="5">
    <source>
        <dbReference type="Proteomes" id="UP000799291"/>
    </source>
</evidence>
<feature type="region of interest" description="Disordered" evidence="1">
    <location>
        <begin position="355"/>
        <end position="379"/>
    </location>
</feature>
<dbReference type="OrthoDB" id="3918601at2759"/>
<feature type="transmembrane region" description="Helical" evidence="2">
    <location>
        <begin position="181"/>
        <end position="201"/>
    </location>
</feature>
<gene>
    <name evidence="4" type="ORF">K458DRAFT_335021</name>
</gene>
<feature type="transmembrane region" description="Helical" evidence="2">
    <location>
        <begin position="213"/>
        <end position="230"/>
    </location>
</feature>
<feature type="compositionally biased region" description="Polar residues" evidence="1">
    <location>
        <begin position="355"/>
        <end position="366"/>
    </location>
</feature>
<dbReference type="InterPro" id="IPR049326">
    <property type="entry name" value="Rhodopsin_dom_fungi"/>
</dbReference>
<evidence type="ECO:0000259" key="3">
    <source>
        <dbReference type="Pfam" id="PF20684"/>
    </source>
</evidence>
<organism evidence="4 5">
    <name type="scientific">Lentithecium fluviatile CBS 122367</name>
    <dbReference type="NCBI Taxonomy" id="1168545"/>
    <lineage>
        <taxon>Eukaryota</taxon>
        <taxon>Fungi</taxon>
        <taxon>Dikarya</taxon>
        <taxon>Ascomycota</taxon>
        <taxon>Pezizomycotina</taxon>
        <taxon>Dothideomycetes</taxon>
        <taxon>Pleosporomycetidae</taxon>
        <taxon>Pleosporales</taxon>
        <taxon>Massarineae</taxon>
        <taxon>Lentitheciaceae</taxon>
        <taxon>Lentithecium</taxon>
    </lineage>
</organism>
<keyword evidence="2" id="KW-0472">Membrane</keyword>
<dbReference type="Pfam" id="PF20684">
    <property type="entry name" value="Fung_rhodopsin"/>
    <property type="match status" value="1"/>
</dbReference>
<feature type="transmembrane region" description="Helical" evidence="2">
    <location>
        <begin position="25"/>
        <end position="44"/>
    </location>
</feature>
<name>A0A6G1J936_9PLEO</name>
<keyword evidence="2" id="KW-1133">Transmembrane helix</keyword>
<feature type="transmembrane region" description="Helical" evidence="2">
    <location>
        <begin position="56"/>
        <end position="78"/>
    </location>
</feature>
<dbReference type="Proteomes" id="UP000799291">
    <property type="component" value="Unassembled WGS sequence"/>
</dbReference>
<feature type="transmembrane region" description="Helical" evidence="2">
    <location>
        <begin position="250"/>
        <end position="271"/>
    </location>
</feature>
<evidence type="ECO:0000256" key="2">
    <source>
        <dbReference type="SAM" id="Phobius"/>
    </source>
</evidence>